<keyword evidence="4 8" id="KW-0611">Plant defense</keyword>
<accession>A0A445GH58</accession>
<evidence type="ECO:0000256" key="9">
    <source>
        <dbReference type="SAM" id="MobiDB-lite"/>
    </source>
</evidence>
<dbReference type="GO" id="GO:0005516">
    <property type="term" value="F:calmodulin binding"/>
    <property type="evidence" value="ECO:0007669"/>
    <property type="project" value="UniProtKB-KW"/>
</dbReference>
<keyword evidence="12" id="KW-1185">Reference proteome</keyword>
<evidence type="ECO:0000313" key="12">
    <source>
        <dbReference type="Proteomes" id="UP000289340"/>
    </source>
</evidence>
<protein>
    <recommendedName>
        <fullName evidence="8">MLO-like protein</fullName>
    </recommendedName>
</protein>
<keyword evidence="5 8" id="KW-1133">Transmembrane helix</keyword>
<feature type="transmembrane region" description="Helical" evidence="10">
    <location>
        <begin position="78"/>
        <end position="99"/>
    </location>
</feature>
<evidence type="ECO:0000256" key="5">
    <source>
        <dbReference type="ARBA" id="ARBA00022989"/>
    </source>
</evidence>
<keyword evidence="6 8" id="KW-0472">Membrane</keyword>
<sequence>MLIVSVALPYFVGFQSRILYDFHLFSSVNSRHNIKNCFCSLLPNFIRFFFSDISSCLCNCCWFQRHQPLLSGNGLHQLHILIFFLAVLHVFYSAVTMLLGRLKIRGWKAWEAETSSHGYEFANDPSRFRLTHETSFVRAHASFWTRYSIFFYIGCFFRQFYRSVGKADYLALRNGFITVHLAPGSKFNFQKYIKRSLEDDFKVVVGVSPVLWASFVVFLLLNVNGWHAMFWASLIPVVIILAVGTKLQATLANMAIEITERHAVVQGIPLVQGSDRYFWFGRPQLVLHLIHFALFQNAFQITYFLWIWYSFGLRNCFHADYKLAIVKVALGLGVLCLCSYITLPLYALVTQMGSRMKKSIFDEQTSKALKKWHMAVKKKQGVKLGNSRVRALDGSSTASTIHSSGPTLHRYKTTGHSTHFTPNYDDQDDYHSDTELSPISPTANLIVRVDHDEEEAKENEHPTANNQEVPLRLTSLERSMK</sequence>
<keyword evidence="3 8" id="KW-0812">Transmembrane</keyword>
<organism evidence="11 12">
    <name type="scientific">Glycine soja</name>
    <name type="common">Wild soybean</name>
    <dbReference type="NCBI Taxonomy" id="3848"/>
    <lineage>
        <taxon>Eukaryota</taxon>
        <taxon>Viridiplantae</taxon>
        <taxon>Streptophyta</taxon>
        <taxon>Embryophyta</taxon>
        <taxon>Tracheophyta</taxon>
        <taxon>Spermatophyta</taxon>
        <taxon>Magnoliopsida</taxon>
        <taxon>eudicotyledons</taxon>
        <taxon>Gunneridae</taxon>
        <taxon>Pentapetalae</taxon>
        <taxon>rosids</taxon>
        <taxon>fabids</taxon>
        <taxon>Fabales</taxon>
        <taxon>Fabaceae</taxon>
        <taxon>Papilionoideae</taxon>
        <taxon>50 kb inversion clade</taxon>
        <taxon>NPAAA clade</taxon>
        <taxon>indigoferoid/millettioid clade</taxon>
        <taxon>Phaseoleae</taxon>
        <taxon>Glycine</taxon>
        <taxon>Glycine subgen. Soja</taxon>
    </lineage>
</organism>
<dbReference type="GO" id="GO:0016020">
    <property type="term" value="C:membrane"/>
    <property type="evidence" value="ECO:0007669"/>
    <property type="project" value="UniProtKB-SubCell"/>
</dbReference>
<dbReference type="PANTHER" id="PTHR31942">
    <property type="entry name" value="MLO-LIKE PROTEIN 1"/>
    <property type="match status" value="1"/>
</dbReference>
<dbReference type="AlphaFoldDB" id="A0A445GH58"/>
<gene>
    <name evidence="8" type="primary">MLO</name>
    <name evidence="11" type="ORF">D0Y65_043376</name>
</gene>
<evidence type="ECO:0000313" key="11">
    <source>
        <dbReference type="EMBL" id="RZB60586.1"/>
    </source>
</evidence>
<dbReference type="GO" id="GO:0006952">
    <property type="term" value="P:defense response"/>
    <property type="evidence" value="ECO:0007669"/>
    <property type="project" value="UniProtKB-KW"/>
</dbReference>
<keyword evidence="8" id="KW-0112">Calmodulin-binding</keyword>
<evidence type="ECO:0000256" key="7">
    <source>
        <dbReference type="ARBA" id="ARBA00023265"/>
    </source>
</evidence>
<evidence type="ECO:0000256" key="3">
    <source>
        <dbReference type="ARBA" id="ARBA00022692"/>
    </source>
</evidence>
<dbReference type="Pfam" id="PF03094">
    <property type="entry name" value="Mlo"/>
    <property type="match status" value="1"/>
</dbReference>
<dbReference type="Proteomes" id="UP000289340">
    <property type="component" value="Chromosome 16"/>
</dbReference>
<evidence type="ECO:0000256" key="4">
    <source>
        <dbReference type="ARBA" id="ARBA00022821"/>
    </source>
</evidence>
<evidence type="ECO:0000256" key="8">
    <source>
        <dbReference type="RuleBase" id="RU280816"/>
    </source>
</evidence>
<evidence type="ECO:0000256" key="10">
    <source>
        <dbReference type="SAM" id="Phobius"/>
    </source>
</evidence>
<name>A0A445GH58_GLYSO</name>
<keyword evidence="7 8" id="KW-0568">Pathogenesis-related protein</keyword>
<feature type="transmembrane region" description="Helical" evidence="10">
    <location>
        <begin position="329"/>
        <end position="349"/>
    </location>
</feature>
<feature type="transmembrane region" description="Helical" evidence="10">
    <location>
        <begin position="201"/>
        <end position="220"/>
    </location>
</feature>
<dbReference type="InterPro" id="IPR004326">
    <property type="entry name" value="Mlo"/>
</dbReference>
<evidence type="ECO:0000256" key="1">
    <source>
        <dbReference type="ARBA" id="ARBA00004141"/>
    </source>
</evidence>
<dbReference type="EMBL" id="QZWG01000016">
    <property type="protein sequence ID" value="RZB60586.1"/>
    <property type="molecule type" value="Genomic_DNA"/>
</dbReference>
<reference evidence="11 12" key="1">
    <citation type="submission" date="2018-09" db="EMBL/GenBank/DDBJ databases">
        <title>A high-quality reference genome of wild soybean provides a powerful tool to mine soybean genomes.</title>
        <authorList>
            <person name="Xie M."/>
            <person name="Chung C.Y.L."/>
            <person name="Li M.-W."/>
            <person name="Wong F.-L."/>
            <person name="Chan T.-F."/>
            <person name="Lam H.-M."/>
        </authorList>
    </citation>
    <scope>NUCLEOTIDE SEQUENCE [LARGE SCALE GENOMIC DNA]</scope>
    <source>
        <strain evidence="12">cv. W05</strain>
        <tissue evidence="11">Hypocotyl of etiolated seedlings</tissue>
    </source>
</reference>
<feature type="region of interest" description="Disordered" evidence="9">
    <location>
        <begin position="452"/>
        <end position="481"/>
    </location>
</feature>
<evidence type="ECO:0000256" key="6">
    <source>
        <dbReference type="ARBA" id="ARBA00023136"/>
    </source>
</evidence>
<feature type="transmembrane region" description="Helical" evidence="10">
    <location>
        <begin position="285"/>
        <end position="309"/>
    </location>
</feature>
<feature type="transmembrane region" description="Helical" evidence="10">
    <location>
        <begin position="226"/>
        <end position="244"/>
    </location>
</feature>
<comment type="caution">
    <text evidence="11">The sequence shown here is derived from an EMBL/GenBank/DDBJ whole genome shotgun (WGS) entry which is preliminary data.</text>
</comment>
<comment type="subcellular location">
    <subcellularLocation>
        <location evidence="1 8">Membrane</location>
        <topology evidence="1 8">Multi-pass membrane protein</topology>
    </subcellularLocation>
</comment>
<comment type="function">
    <text evidence="8">May be involved in modulation of pathogen defense and leaf cell death.</text>
</comment>
<comment type="domain">
    <text evidence="8">The C-terminus contains a calmodulin-binding domain, which binds calmodulin in a calcium-dependent fashion.</text>
</comment>
<feature type="region of interest" description="Disordered" evidence="9">
    <location>
        <begin position="416"/>
        <end position="438"/>
    </location>
</feature>
<dbReference type="PANTHER" id="PTHR31942:SF118">
    <property type="entry name" value="MLO-LIKE PROTEIN"/>
    <property type="match status" value="1"/>
</dbReference>
<proteinExistence type="inferred from homology"/>
<comment type="similarity">
    <text evidence="2 8">Belongs to the MLO family.</text>
</comment>
<evidence type="ECO:0000256" key="2">
    <source>
        <dbReference type="ARBA" id="ARBA00006574"/>
    </source>
</evidence>